<dbReference type="AlphaFoldDB" id="A0A5R8KBM0"/>
<keyword evidence="2" id="KW-0472">Membrane</keyword>
<reference evidence="3 4" key="1">
    <citation type="submission" date="2019-05" db="EMBL/GenBank/DDBJ databases">
        <title>Verrucobacter flavum gen. nov., sp. nov. a new member of the family Verrucomicrobiaceae.</title>
        <authorList>
            <person name="Szuroczki S."/>
            <person name="Abbaszade G."/>
            <person name="Szabo A."/>
            <person name="Felfoldi T."/>
            <person name="Schumann P."/>
            <person name="Boka K."/>
            <person name="Keki Z."/>
            <person name="Toumi M."/>
            <person name="Toth E."/>
        </authorList>
    </citation>
    <scope>NUCLEOTIDE SEQUENCE [LARGE SCALE GENOMIC DNA]</scope>
    <source>
        <strain evidence="3 4">MG-N-17</strain>
    </source>
</reference>
<evidence type="ECO:0000256" key="2">
    <source>
        <dbReference type="SAM" id="Phobius"/>
    </source>
</evidence>
<name>A0A5R8KBM0_9BACT</name>
<accession>A0A5R8KBM0</accession>
<evidence type="ECO:0000256" key="1">
    <source>
        <dbReference type="SAM" id="Coils"/>
    </source>
</evidence>
<protein>
    <submittedName>
        <fullName evidence="3">Uncharacterized protein</fullName>
    </submittedName>
</protein>
<comment type="caution">
    <text evidence="3">The sequence shown here is derived from an EMBL/GenBank/DDBJ whole genome shotgun (WGS) entry which is preliminary data.</text>
</comment>
<dbReference type="RefSeq" id="WP_138087173.1">
    <property type="nucleotide sequence ID" value="NZ_VAUV01000011.1"/>
</dbReference>
<keyword evidence="2" id="KW-0812">Transmembrane</keyword>
<dbReference type="Proteomes" id="UP000306196">
    <property type="component" value="Unassembled WGS sequence"/>
</dbReference>
<dbReference type="EMBL" id="VAUV01000011">
    <property type="protein sequence ID" value="TLD69713.1"/>
    <property type="molecule type" value="Genomic_DNA"/>
</dbReference>
<organism evidence="3 4">
    <name type="scientific">Phragmitibacter flavus</name>
    <dbReference type="NCBI Taxonomy" id="2576071"/>
    <lineage>
        <taxon>Bacteria</taxon>
        <taxon>Pseudomonadati</taxon>
        <taxon>Verrucomicrobiota</taxon>
        <taxon>Verrucomicrobiia</taxon>
        <taxon>Verrucomicrobiales</taxon>
        <taxon>Verrucomicrobiaceae</taxon>
        <taxon>Phragmitibacter</taxon>
    </lineage>
</organism>
<dbReference type="InterPro" id="IPR027417">
    <property type="entry name" value="P-loop_NTPase"/>
</dbReference>
<keyword evidence="1" id="KW-0175">Coiled coil</keyword>
<feature type="coiled-coil region" evidence="1">
    <location>
        <begin position="61"/>
        <end position="155"/>
    </location>
</feature>
<gene>
    <name evidence="3" type="ORF">FEM03_15405</name>
</gene>
<evidence type="ECO:0000313" key="4">
    <source>
        <dbReference type="Proteomes" id="UP000306196"/>
    </source>
</evidence>
<dbReference type="PROSITE" id="PS51257">
    <property type="entry name" value="PROKAR_LIPOPROTEIN"/>
    <property type="match status" value="1"/>
</dbReference>
<evidence type="ECO:0000313" key="3">
    <source>
        <dbReference type="EMBL" id="TLD69713.1"/>
    </source>
</evidence>
<dbReference type="Gene3D" id="3.40.50.300">
    <property type="entry name" value="P-loop containing nucleotide triphosphate hydrolases"/>
    <property type="match status" value="1"/>
</dbReference>
<feature type="transmembrane region" description="Helical" evidence="2">
    <location>
        <begin position="15"/>
        <end position="38"/>
    </location>
</feature>
<keyword evidence="2" id="KW-1133">Transmembrane helix</keyword>
<dbReference type="OrthoDB" id="188214at2"/>
<sequence>MAKRRSKSSGDEVSLFPFLSILACLIGALIMIIVVLAVSQSQETGGRTPEEMKLAQDYQKMLEQQKEQQELTKDVDQKVEQLEKLKAELAQKSERVARLRKLLTTDASIKEMNQQISQELLKELDNLLLEIDGFKKQEVEIKKELELLMAELNKRQIPKDKPIPPVVVQPGGSGLAAGSKVFFVEVSGGRITVYWDAEKKTVLSAADEVVVADVAFNEYLKQVKAMPKSKIIFLLRDDGMNAFNKAAGWAMSTYQFSADQIGRLPLPGRGEVDLKMFNEFLGTIPPPEGVKLVEPKPPAAAPAPTASVTN</sequence>
<keyword evidence="4" id="KW-1185">Reference proteome</keyword>
<proteinExistence type="predicted"/>